<dbReference type="Gene3D" id="1.20.1250.20">
    <property type="entry name" value="MFS general substrate transporter like domains"/>
    <property type="match status" value="1"/>
</dbReference>
<comment type="subcellular location">
    <subcellularLocation>
        <location evidence="1">Cell membrane</location>
        <topology evidence="1">Multi-pass membrane protein</topology>
    </subcellularLocation>
</comment>
<evidence type="ECO:0000256" key="6">
    <source>
        <dbReference type="SAM" id="Phobius"/>
    </source>
</evidence>
<feature type="transmembrane region" description="Helical" evidence="6">
    <location>
        <begin position="222"/>
        <end position="241"/>
    </location>
</feature>
<feature type="transmembrane region" description="Helical" evidence="6">
    <location>
        <begin position="397"/>
        <end position="419"/>
    </location>
</feature>
<dbReference type="AlphaFoldDB" id="A0A4R6S284"/>
<evidence type="ECO:0000313" key="8">
    <source>
        <dbReference type="EMBL" id="TDP93127.1"/>
    </source>
</evidence>
<evidence type="ECO:0000256" key="1">
    <source>
        <dbReference type="ARBA" id="ARBA00004651"/>
    </source>
</evidence>
<proteinExistence type="predicted"/>
<gene>
    <name evidence="8" type="ORF">EDF62_1102</name>
</gene>
<keyword evidence="2" id="KW-0813">Transport</keyword>
<dbReference type="GO" id="GO:0022857">
    <property type="term" value="F:transmembrane transporter activity"/>
    <property type="evidence" value="ECO:0007669"/>
    <property type="project" value="InterPro"/>
</dbReference>
<dbReference type="SUPFAM" id="SSF103473">
    <property type="entry name" value="MFS general substrate transporter"/>
    <property type="match status" value="1"/>
</dbReference>
<keyword evidence="4 6" id="KW-1133">Transmembrane helix</keyword>
<evidence type="ECO:0000313" key="9">
    <source>
        <dbReference type="Proteomes" id="UP000295601"/>
    </source>
</evidence>
<sequence>MSSTPRSAAQTVPAPRTADAGRVASAAILRRIDRFPRWGLSLASAFTIGLGMLFVQYDIFNINVSFVQTCVQIIEGCDLTSTDGFIGLPVFLSLLGYGVGALTLGPLSDRFGRHSMLIVAMVITGLGSLYSMLAMNEAHFGLSRLITGIGVGADLAIINVFISEISPRRMRGRYTGLMFIMASLGSALGIWLGLFLTTPMGPWPSALPFALASDSFTAGWRWVYGIGAVLAVLSLLLRIALPESPRWLAEQGRTEEATAVVDRMEVIATKRAPLLPADAVSDAAPEPAQHGWAGVKELFTTPKYLKRLCVLGLAWMLGYLTIYAFSGAYTSVLVRQGFTASEAGMVSAVGLLGFILAAIVVRPLVDRIERKWWMLIGAVITVAGALLVAFGDHSLGVVFIGSIVLFFGQNLWVPAQYALTAEVYPTRFRTTAYAVTDSIGHVGGGLGVLLLVGVLSRFPLEGTMLGLVAFLALGSLVNVLAPNTKGKNLEESSR</sequence>
<dbReference type="EMBL" id="SNYA01000003">
    <property type="protein sequence ID" value="TDP93127.1"/>
    <property type="molecule type" value="Genomic_DNA"/>
</dbReference>
<protein>
    <submittedName>
        <fullName evidence="8">Putative MFS family arabinose efflux permease</fullName>
    </submittedName>
</protein>
<name>A0A4R6S284_9MICO</name>
<feature type="transmembrane region" description="Helical" evidence="6">
    <location>
        <begin position="308"/>
        <end position="325"/>
    </location>
</feature>
<keyword evidence="3 6" id="KW-0812">Transmembrane</keyword>
<evidence type="ECO:0000256" key="4">
    <source>
        <dbReference type="ARBA" id="ARBA00022989"/>
    </source>
</evidence>
<feature type="transmembrane region" description="Helical" evidence="6">
    <location>
        <begin position="141"/>
        <end position="162"/>
    </location>
</feature>
<dbReference type="PROSITE" id="PS50850">
    <property type="entry name" value="MFS"/>
    <property type="match status" value="1"/>
</dbReference>
<dbReference type="InterPro" id="IPR005828">
    <property type="entry name" value="MFS_sugar_transport-like"/>
</dbReference>
<evidence type="ECO:0000259" key="7">
    <source>
        <dbReference type="PROSITE" id="PS50850"/>
    </source>
</evidence>
<comment type="caution">
    <text evidence="8">The sequence shown here is derived from an EMBL/GenBank/DDBJ whole genome shotgun (WGS) entry which is preliminary data.</text>
</comment>
<feature type="transmembrane region" description="Helical" evidence="6">
    <location>
        <begin position="372"/>
        <end position="391"/>
    </location>
</feature>
<evidence type="ECO:0000256" key="3">
    <source>
        <dbReference type="ARBA" id="ARBA00022692"/>
    </source>
</evidence>
<dbReference type="OrthoDB" id="9109650at2"/>
<feature type="transmembrane region" description="Helical" evidence="6">
    <location>
        <begin position="85"/>
        <end position="104"/>
    </location>
</feature>
<feature type="domain" description="Major facilitator superfamily (MFS) profile" evidence="7">
    <location>
        <begin position="44"/>
        <end position="486"/>
    </location>
</feature>
<accession>A0A4R6S284</accession>
<organism evidence="8 9">
    <name type="scientific">Leucobacter luti</name>
    <dbReference type="NCBI Taxonomy" id="340320"/>
    <lineage>
        <taxon>Bacteria</taxon>
        <taxon>Bacillati</taxon>
        <taxon>Actinomycetota</taxon>
        <taxon>Actinomycetes</taxon>
        <taxon>Micrococcales</taxon>
        <taxon>Microbacteriaceae</taxon>
        <taxon>Leucobacter</taxon>
    </lineage>
</organism>
<dbReference type="GO" id="GO:0005886">
    <property type="term" value="C:plasma membrane"/>
    <property type="evidence" value="ECO:0007669"/>
    <property type="project" value="UniProtKB-SubCell"/>
</dbReference>
<dbReference type="CDD" id="cd17316">
    <property type="entry name" value="MFS_SV2_like"/>
    <property type="match status" value="1"/>
</dbReference>
<dbReference type="RefSeq" id="WP_133616266.1">
    <property type="nucleotide sequence ID" value="NZ_CP080492.1"/>
</dbReference>
<evidence type="ECO:0000256" key="2">
    <source>
        <dbReference type="ARBA" id="ARBA00022448"/>
    </source>
</evidence>
<feature type="transmembrane region" description="Helical" evidence="6">
    <location>
        <begin position="462"/>
        <end position="481"/>
    </location>
</feature>
<keyword evidence="9" id="KW-1185">Reference proteome</keyword>
<dbReference type="PROSITE" id="PS00217">
    <property type="entry name" value="SUGAR_TRANSPORT_2"/>
    <property type="match status" value="1"/>
</dbReference>
<feature type="transmembrane region" description="Helical" evidence="6">
    <location>
        <begin position="116"/>
        <end position="135"/>
    </location>
</feature>
<dbReference type="InterPro" id="IPR036259">
    <property type="entry name" value="MFS_trans_sf"/>
</dbReference>
<dbReference type="InterPro" id="IPR005829">
    <property type="entry name" value="Sugar_transporter_CS"/>
</dbReference>
<reference evidence="8 9" key="1">
    <citation type="submission" date="2019-03" db="EMBL/GenBank/DDBJ databases">
        <title>Genomic analyses of the natural microbiome of Caenorhabditis elegans.</title>
        <authorList>
            <person name="Samuel B."/>
        </authorList>
    </citation>
    <scope>NUCLEOTIDE SEQUENCE [LARGE SCALE GENOMIC DNA]</scope>
    <source>
        <strain evidence="8 9">JUb18</strain>
    </source>
</reference>
<dbReference type="PANTHER" id="PTHR23511">
    <property type="entry name" value="SYNAPTIC VESICLE GLYCOPROTEIN 2"/>
    <property type="match status" value="1"/>
</dbReference>
<feature type="transmembrane region" description="Helical" evidence="6">
    <location>
        <begin position="345"/>
        <end position="365"/>
    </location>
</feature>
<evidence type="ECO:0000256" key="5">
    <source>
        <dbReference type="ARBA" id="ARBA00023136"/>
    </source>
</evidence>
<feature type="transmembrane region" description="Helical" evidence="6">
    <location>
        <begin position="38"/>
        <end position="57"/>
    </location>
</feature>
<dbReference type="PANTHER" id="PTHR23511:SF34">
    <property type="entry name" value="SYNAPTIC VESICLE GLYCOPROTEIN 2"/>
    <property type="match status" value="1"/>
</dbReference>
<feature type="transmembrane region" description="Helical" evidence="6">
    <location>
        <begin position="431"/>
        <end position="456"/>
    </location>
</feature>
<feature type="transmembrane region" description="Helical" evidence="6">
    <location>
        <begin position="174"/>
        <end position="196"/>
    </location>
</feature>
<keyword evidence="5 6" id="KW-0472">Membrane</keyword>
<dbReference type="Proteomes" id="UP000295601">
    <property type="component" value="Unassembled WGS sequence"/>
</dbReference>
<dbReference type="Pfam" id="PF00083">
    <property type="entry name" value="Sugar_tr"/>
    <property type="match status" value="1"/>
</dbReference>
<dbReference type="InterPro" id="IPR020846">
    <property type="entry name" value="MFS_dom"/>
</dbReference>